<name>A0AAD4WAK4_PRUDU</name>
<dbReference type="Pfam" id="PF08284">
    <property type="entry name" value="RVP_2"/>
    <property type="match status" value="1"/>
</dbReference>
<dbReference type="Gene3D" id="2.40.70.10">
    <property type="entry name" value="Acid Proteases"/>
    <property type="match status" value="1"/>
</dbReference>
<evidence type="ECO:0000313" key="1">
    <source>
        <dbReference type="EMBL" id="KAI5339918.1"/>
    </source>
</evidence>
<protein>
    <submittedName>
        <fullName evidence="1">Uncharacterized protein</fullName>
    </submittedName>
</protein>
<gene>
    <name evidence="1" type="ORF">L3X38_019192</name>
</gene>
<dbReference type="EMBL" id="JAJFAZ020000003">
    <property type="protein sequence ID" value="KAI5339918.1"/>
    <property type="molecule type" value="Genomic_DNA"/>
</dbReference>
<proteinExistence type="predicted"/>
<organism evidence="1 2">
    <name type="scientific">Prunus dulcis</name>
    <name type="common">Almond</name>
    <name type="synonym">Amygdalus dulcis</name>
    <dbReference type="NCBI Taxonomy" id="3755"/>
    <lineage>
        <taxon>Eukaryota</taxon>
        <taxon>Viridiplantae</taxon>
        <taxon>Streptophyta</taxon>
        <taxon>Embryophyta</taxon>
        <taxon>Tracheophyta</taxon>
        <taxon>Spermatophyta</taxon>
        <taxon>Magnoliopsida</taxon>
        <taxon>eudicotyledons</taxon>
        <taxon>Gunneridae</taxon>
        <taxon>Pentapetalae</taxon>
        <taxon>rosids</taxon>
        <taxon>fabids</taxon>
        <taxon>Rosales</taxon>
        <taxon>Rosaceae</taxon>
        <taxon>Amygdaloideae</taxon>
        <taxon>Amygdaleae</taxon>
        <taxon>Prunus</taxon>
    </lineage>
</organism>
<dbReference type="AlphaFoldDB" id="A0AAD4WAK4"/>
<reference evidence="1 2" key="1">
    <citation type="journal article" date="2022" name="G3 (Bethesda)">
        <title>Whole-genome sequence and methylome profiling of the almond [Prunus dulcis (Mill.) D.A. Webb] cultivar 'Nonpareil'.</title>
        <authorList>
            <person name="D'Amico-Willman K.M."/>
            <person name="Ouma W.Z."/>
            <person name="Meulia T."/>
            <person name="Sideli G.M."/>
            <person name="Gradziel T.M."/>
            <person name="Fresnedo-Ramirez J."/>
        </authorList>
    </citation>
    <scope>NUCLEOTIDE SEQUENCE [LARGE SCALE GENOMIC DNA]</scope>
    <source>
        <strain evidence="1">Clone GOH B32 T37-40</strain>
    </source>
</reference>
<sequence length="231" mass="26116">MVSELYGLDTLGNCGIVLLQTTFELVKFNLVEIFGKGSIVKIARVDGQRDNDKNGSMRVILTIQDMASAICETNQQNQEPHQEIQEISYHKLVVDLMILELMEYDVILGMDLTQFKAILDCGRKMVTMTLSEGKHLVSMEVGILTSILDNGNCNYLRSIAHMVTEDLSNTKLELIPIVKDFGDVFPEELYGIPLEMEFLYRYLSWHVAYIYTSTLNGTSRVEGTQNTTSRT</sequence>
<accession>A0AAD4WAK4</accession>
<dbReference type="InterPro" id="IPR021109">
    <property type="entry name" value="Peptidase_aspartic_dom_sf"/>
</dbReference>
<keyword evidence="2" id="KW-1185">Reference proteome</keyword>
<evidence type="ECO:0000313" key="2">
    <source>
        <dbReference type="Proteomes" id="UP001054821"/>
    </source>
</evidence>
<dbReference type="Proteomes" id="UP001054821">
    <property type="component" value="Chromosome 3"/>
</dbReference>
<comment type="caution">
    <text evidence="1">The sequence shown here is derived from an EMBL/GenBank/DDBJ whole genome shotgun (WGS) entry which is preliminary data.</text>
</comment>